<organism evidence="2 3">
    <name type="scientific">Lunasporangiospora selenospora</name>
    <dbReference type="NCBI Taxonomy" id="979761"/>
    <lineage>
        <taxon>Eukaryota</taxon>
        <taxon>Fungi</taxon>
        <taxon>Fungi incertae sedis</taxon>
        <taxon>Mucoromycota</taxon>
        <taxon>Mortierellomycotina</taxon>
        <taxon>Mortierellomycetes</taxon>
        <taxon>Mortierellales</taxon>
        <taxon>Mortierellaceae</taxon>
        <taxon>Lunasporangiospora</taxon>
    </lineage>
</organism>
<reference evidence="2" key="1">
    <citation type="journal article" date="2020" name="Fungal Divers.">
        <title>Resolving the Mortierellaceae phylogeny through synthesis of multi-gene phylogenetics and phylogenomics.</title>
        <authorList>
            <person name="Vandepol N."/>
            <person name="Liber J."/>
            <person name="Desiro A."/>
            <person name="Na H."/>
            <person name="Kennedy M."/>
            <person name="Barry K."/>
            <person name="Grigoriev I.V."/>
            <person name="Miller A.N."/>
            <person name="O'Donnell K."/>
            <person name="Stajich J.E."/>
            <person name="Bonito G."/>
        </authorList>
    </citation>
    <scope>NUCLEOTIDE SEQUENCE</scope>
    <source>
        <strain evidence="2">KOD1015</strain>
    </source>
</reference>
<feature type="compositionally biased region" description="Low complexity" evidence="1">
    <location>
        <begin position="86"/>
        <end position="116"/>
    </location>
</feature>
<feature type="region of interest" description="Disordered" evidence="1">
    <location>
        <begin position="62"/>
        <end position="117"/>
    </location>
</feature>
<evidence type="ECO:0000313" key="2">
    <source>
        <dbReference type="EMBL" id="KAF9578352.1"/>
    </source>
</evidence>
<evidence type="ECO:0008006" key="4">
    <source>
        <dbReference type="Google" id="ProtNLM"/>
    </source>
</evidence>
<proteinExistence type="predicted"/>
<sequence>MATSTAQHLQPYHPHHPSTADSSASAAHRRTLSYDLNPLAAQHSDQYEESNGIPLTDYARTAAAAGTSPRAGPLQTQAGPHDRATSSGGSRVGRSLSLFRRQSRRSPGQVYTQGTVPPVPQTPILQYSGASASRLLRLEDPILIRIAHHFDINDLLLFSHLSKRCRAITAKTLTLALQRTILKVTLCQERKAVFSLEFIFQHFDPASLQAVFRASQLKSRRYFENSALARPV</sequence>
<keyword evidence="3" id="KW-1185">Reference proteome</keyword>
<name>A0A9P6KB87_9FUNG</name>
<dbReference type="Proteomes" id="UP000780801">
    <property type="component" value="Unassembled WGS sequence"/>
</dbReference>
<dbReference type="EMBL" id="JAABOA010003745">
    <property type="protein sequence ID" value="KAF9578352.1"/>
    <property type="molecule type" value="Genomic_DNA"/>
</dbReference>
<dbReference type="AlphaFoldDB" id="A0A9P6KB87"/>
<protein>
    <recommendedName>
        <fullName evidence="4">F-box domain-containing protein</fullName>
    </recommendedName>
</protein>
<feature type="non-terminal residue" evidence="2">
    <location>
        <position position="232"/>
    </location>
</feature>
<gene>
    <name evidence="2" type="ORF">BGW38_005889</name>
</gene>
<comment type="caution">
    <text evidence="2">The sequence shown here is derived from an EMBL/GenBank/DDBJ whole genome shotgun (WGS) entry which is preliminary data.</text>
</comment>
<evidence type="ECO:0000256" key="1">
    <source>
        <dbReference type="SAM" id="MobiDB-lite"/>
    </source>
</evidence>
<dbReference type="OrthoDB" id="2389788at2759"/>
<feature type="region of interest" description="Disordered" evidence="1">
    <location>
        <begin position="1"/>
        <end position="27"/>
    </location>
</feature>
<evidence type="ECO:0000313" key="3">
    <source>
        <dbReference type="Proteomes" id="UP000780801"/>
    </source>
</evidence>
<accession>A0A9P6KB87</accession>